<evidence type="ECO:0000313" key="2">
    <source>
        <dbReference type="Proteomes" id="UP000487268"/>
    </source>
</evidence>
<dbReference type="EMBL" id="WEGH01000002">
    <property type="protein sequence ID" value="MQY05093.1"/>
    <property type="molecule type" value="Genomic_DNA"/>
</dbReference>
<proteinExistence type="predicted"/>
<dbReference type="AlphaFoldDB" id="A0A7K0BV94"/>
<reference evidence="1 2" key="1">
    <citation type="submission" date="2019-10" db="EMBL/GenBank/DDBJ databases">
        <title>Actinomadura rubteroloni sp. nov. and Actinomadura macrotermitis sp. nov., isolated from the gut of fungus growing-termite Macrotermes natalensis.</title>
        <authorList>
            <person name="Benndorf R."/>
            <person name="Martin K."/>
            <person name="Kuefner M."/>
            <person name="De Beer W."/>
            <person name="Kaster A.-K."/>
            <person name="Vollmers J."/>
            <person name="Poulsen M."/>
            <person name="Beemelmanns C."/>
        </authorList>
    </citation>
    <scope>NUCLEOTIDE SEQUENCE [LARGE SCALE GENOMIC DNA]</scope>
    <source>
        <strain evidence="1 2">RB68</strain>
    </source>
</reference>
<organism evidence="1 2">
    <name type="scientific">Actinomadura macrotermitis</name>
    <dbReference type="NCBI Taxonomy" id="2585200"/>
    <lineage>
        <taxon>Bacteria</taxon>
        <taxon>Bacillati</taxon>
        <taxon>Actinomycetota</taxon>
        <taxon>Actinomycetes</taxon>
        <taxon>Streptosporangiales</taxon>
        <taxon>Thermomonosporaceae</taxon>
        <taxon>Actinomadura</taxon>
    </lineage>
</organism>
<evidence type="ECO:0000313" key="1">
    <source>
        <dbReference type="EMBL" id="MQY05093.1"/>
    </source>
</evidence>
<sequence length="79" mass="8540">MSTPNGDEFAIEFEAEVEAELESAEASDPARAAARPVSEWLFDPAEVEAEEVRLRDLLGAARELESAPRSHGRRSGEGA</sequence>
<name>A0A7K0BV94_9ACTN</name>
<protein>
    <submittedName>
        <fullName evidence="1">Uncharacterized protein</fullName>
    </submittedName>
</protein>
<comment type="caution">
    <text evidence="1">The sequence shown here is derived from an EMBL/GenBank/DDBJ whole genome shotgun (WGS) entry which is preliminary data.</text>
</comment>
<accession>A0A7K0BV94</accession>
<keyword evidence="2" id="KW-1185">Reference proteome</keyword>
<dbReference type="OrthoDB" id="3392539at2"/>
<gene>
    <name evidence="1" type="ORF">ACRB68_31590</name>
</gene>
<dbReference type="RefSeq" id="WP_153533211.1">
    <property type="nucleotide sequence ID" value="NZ_WEGH01000002.1"/>
</dbReference>
<dbReference type="Proteomes" id="UP000487268">
    <property type="component" value="Unassembled WGS sequence"/>
</dbReference>